<dbReference type="GO" id="GO:0008017">
    <property type="term" value="F:microtubule binding"/>
    <property type="evidence" value="ECO:0007669"/>
    <property type="project" value="InterPro"/>
</dbReference>
<evidence type="ECO:0000313" key="3">
    <source>
        <dbReference type="EMBL" id="EDW45757.1"/>
    </source>
</evidence>
<dbReference type="OMA" id="IDVQINC"/>
<feature type="compositionally biased region" description="Polar residues" evidence="2">
    <location>
        <begin position="445"/>
        <end position="460"/>
    </location>
</feature>
<feature type="region of interest" description="Disordered" evidence="2">
    <location>
        <begin position="438"/>
        <end position="523"/>
    </location>
</feature>
<keyword evidence="4" id="KW-1185">Reference proteome</keyword>
<dbReference type="Gene3D" id="1.20.58.1520">
    <property type="match status" value="1"/>
</dbReference>
<dbReference type="GO" id="GO:0051256">
    <property type="term" value="P:mitotic spindle midzone assembly"/>
    <property type="evidence" value="ECO:0007669"/>
    <property type="project" value="TreeGrafter"/>
</dbReference>
<dbReference type="Pfam" id="PF03999">
    <property type="entry name" value="MAP65_ASE1"/>
    <property type="match status" value="1"/>
</dbReference>
<evidence type="ECO:0000256" key="2">
    <source>
        <dbReference type="SAM" id="MobiDB-lite"/>
    </source>
</evidence>
<feature type="compositionally biased region" description="Polar residues" evidence="2">
    <location>
        <begin position="470"/>
        <end position="504"/>
    </location>
</feature>
<dbReference type="STRING" id="7238.B4IDU9"/>
<organism evidence="4">
    <name type="scientific">Drosophila sechellia</name>
    <name type="common">Fruit fly</name>
    <dbReference type="NCBI Taxonomy" id="7238"/>
    <lineage>
        <taxon>Eukaryota</taxon>
        <taxon>Metazoa</taxon>
        <taxon>Ecdysozoa</taxon>
        <taxon>Arthropoda</taxon>
        <taxon>Hexapoda</taxon>
        <taxon>Insecta</taxon>
        <taxon>Pterygota</taxon>
        <taxon>Neoptera</taxon>
        <taxon>Endopterygota</taxon>
        <taxon>Diptera</taxon>
        <taxon>Brachycera</taxon>
        <taxon>Muscomorpha</taxon>
        <taxon>Ephydroidea</taxon>
        <taxon>Drosophilidae</taxon>
        <taxon>Drosophila</taxon>
        <taxon>Sophophora</taxon>
    </lineage>
</organism>
<dbReference type="AlphaFoldDB" id="B4IDU9"/>
<feature type="coiled-coil region" evidence="1">
    <location>
        <begin position="103"/>
        <end position="141"/>
    </location>
</feature>
<keyword evidence="1" id="KW-0175">Coiled coil</keyword>
<feature type="region of interest" description="Disordered" evidence="2">
    <location>
        <begin position="562"/>
        <end position="614"/>
    </location>
</feature>
<name>B4IDU9_DROSE</name>
<accession>B4IDU9</accession>
<proteinExistence type="predicted"/>
<feature type="compositionally biased region" description="Acidic residues" evidence="2">
    <location>
        <begin position="596"/>
        <end position="607"/>
    </location>
</feature>
<dbReference type="SMR" id="B4IDU9"/>
<dbReference type="EMBL" id="CH480830">
    <property type="protein sequence ID" value="EDW45757.1"/>
    <property type="molecule type" value="Genomic_DNA"/>
</dbReference>
<gene>
    <name evidence="3" type="primary">Dsec\GM11280</name>
    <name evidence="3" type="ORF">Dsec_GM11280</name>
</gene>
<protein>
    <submittedName>
        <fullName evidence="3">GM11280</fullName>
    </submittedName>
</protein>
<dbReference type="KEGG" id="dse:6617596"/>
<evidence type="ECO:0000313" key="4">
    <source>
        <dbReference type="Proteomes" id="UP000001292"/>
    </source>
</evidence>
<sequence length="614" mass="71314">MNTMLTSKHKARILALTGEHFDELHAMWSRMFEPQACEDCLARLEDHVHTFYTDLRKETSDKEQGILSDTAGLRNEASGLMRLLHKAVDIGERPDDVPMDIWYSKLEKHIEQLREELNSRRAEIRELLQQQQQLCDELGERPLSLPADPLPLPEEMDTFREHLAQLRGLRVQRLRDMDELRRNINKNIKLLELQLRTDSEKQLLNADNQKLTPNSYVRLQEMDREFADQLQDLIDCIDEMRGKIESLWQRLKMTDEYAIRRVRESTSYNQCTYDILREELERCQALRQQNLIAFVEQLRIEINEWWDLSLKSTKERRRFTTYYCDTQTEDVLEQFEKELDNLKEFYNSNRKIFELYANRGKLWARMEALEAKANDPNRFNNRGGQLLKEEKERKTIMSRLPKIDQQITELVQVYMSQTNTPFMVHGDDILECMSADWERHHQSKKQPSAQKKDVSNTSGQMKPPMVPLTPNAQKSNRGIHGSTSSLKKTPTKVNASTTAKSTGNLHKRRHPHHNTNSPQPAAAAKRNLITSLECNNAGRKIGVNGQKLLKSPQRKVRVLEYSVRRGKGSGRPSTGSRNPQKIRPIPQIHVRPPSGEENESPDEEVGDLEAVVAI</sequence>
<reference evidence="3 4" key="1">
    <citation type="journal article" date="2007" name="Nature">
        <title>Evolution of genes and genomes on the Drosophila phylogeny.</title>
        <authorList>
            <consortium name="Drosophila 12 Genomes Consortium"/>
            <person name="Clark A.G."/>
            <person name="Eisen M.B."/>
            <person name="Smith D.R."/>
            <person name="Bergman C.M."/>
            <person name="Oliver B."/>
            <person name="Markow T.A."/>
            <person name="Kaufman T.C."/>
            <person name="Kellis M."/>
            <person name="Gelbart W."/>
            <person name="Iyer V.N."/>
            <person name="Pollard D.A."/>
            <person name="Sackton T.B."/>
            <person name="Larracuente A.M."/>
            <person name="Singh N.D."/>
            <person name="Abad J.P."/>
            <person name="Abt D.N."/>
            <person name="Adryan B."/>
            <person name="Aguade M."/>
            <person name="Akashi H."/>
            <person name="Anderson W.W."/>
            <person name="Aquadro C.F."/>
            <person name="Ardell D.H."/>
            <person name="Arguello R."/>
            <person name="Artieri C.G."/>
            <person name="Barbash D.A."/>
            <person name="Barker D."/>
            <person name="Barsanti P."/>
            <person name="Batterham P."/>
            <person name="Batzoglou S."/>
            <person name="Begun D."/>
            <person name="Bhutkar A."/>
            <person name="Blanco E."/>
            <person name="Bosak S.A."/>
            <person name="Bradley R.K."/>
            <person name="Brand A.D."/>
            <person name="Brent M.R."/>
            <person name="Brooks A.N."/>
            <person name="Brown R.H."/>
            <person name="Butlin R.K."/>
            <person name="Caggese C."/>
            <person name="Calvi B.R."/>
            <person name="Bernardo de Carvalho A."/>
            <person name="Caspi A."/>
            <person name="Castrezana S."/>
            <person name="Celniker S.E."/>
            <person name="Chang J.L."/>
            <person name="Chapple C."/>
            <person name="Chatterji S."/>
            <person name="Chinwalla A."/>
            <person name="Civetta A."/>
            <person name="Clifton S.W."/>
            <person name="Comeron J.M."/>
            <person name="Costello J.C."/>
            <person name="Coyne J.A."/>
            <person name="Daub J."/>
            <person name="David R.G."/>
            <person name="Delcher A.L."/>
            <person name="Delehaunty K."/>
            <person name="Do C.B."/>
            <person name="Ebling H."/>
            <person name="Edwards K."/>
            <person name="Eickbush T."/>
            <person name="Evans J.D."/>
            <person name="Filipski A."/>
            <person name="Findeiss S."/>
            <person name="Freyhult E."/>
            <person name="Fulton L."/>
            <person name="Fulton R."/>
            <person name="Garcia A.C."/>
            <person name="Gardiner A."/>
            <person name="Garfield D.A."/>
            <person name="Garvin B.E."/>
            <person name="Gibson G."/>
            <person name="Gilbert D."/>
            <person name="Gnerre S."/>
            <person name="Godfrey J."/>
            <person name="Good R."/>
            <person name="Gotea V."/>
            <person name="Gravely B."/>
            <person name="Greenberg A.J."/>
            <person name="Griffiths-Jones S."/>
            <person name="Gross S."/>
            <person name="Guigo R."/>
            <person name="Gustafson E.A."/>
            <person name="Haerty W."/>
            <person name="Hahn M.W."/>
            <person name="Halligan D.L."/>
            <person name="Halpern A.L."/>
            <person name="Halter G.M."/>
            <person name="Han M.V."/>
            <person name="Heger A."/>
            <person name="Hillier L."/>
            <person name="Hinrichs A.S."/>
            <person name="Holmes I."/>
            <person name="Hoskins R.A."/>
            <person name="Hubisz M.J."/>
            <person name="Hultmark D."/>
            <person name="Huntley M.A."/>
            <person name="Jaffe D.B."/>
            <person name="Jagadeeshan S."/>
            <person name="Jeck W.R."/>
            <person name="Johnson J."/>
            <person name="Jones C.D."/>
            <person name="Jordan W.C."/>
            <person name="Karpen G.H."/>
            <person name="Kataoka E."/>
            <person name="Keightley P.D."/>
            <person name="Kheradpour P."/>
            <person name="Kirkness E.F."/>
            <person name="Koerich L.B."/>
            <person name="Kristiansen K."/>
            <person name="Kudrna D."/>
            <person name="Kulathinal R.J."/>
            <person name="Kumar S."/>
            <person name="Kwok R."/>
            <person name="Lander E."/>
            <person name="Langley C.H."/>
            <person name="Lapoint R."/>
            <person name="Lazzaro B.P."/>
            <person name="Lee S.J."/>
            <person name="Levesque L."/>
            <person name="Li R."/>
            <person name="Lin C.F."/>
            <person name="Lin M.F."/>
            <person name="Lindblad-Toh K."/>
            <person name="Llopart A."/>
            <person name="Long M."/>
            <person name="Low L."/>
            <person name="Lozovsky E."/>
            <person name="Lu J."/>
            <person name="Luo M."/>
            <person name="Machado C.A."/>
            <person name="Makalowski W."/>
            <person name="Marzo M."/>
            <person name="Matsuda M."/>
            <person name="Matzkin L."/>
            <person name="McAllister B."/>
            <person name="McBride C.S."/>
            <person name="McKernan B."/>
            <person name="McKernan K."/>
            <person name="Mendez-Lago M."/>
            <person name="Minx P."/>
            <person name="Mollenhauer M.U."/>
            <person name="Montooth K."/>
            <person name="Mount S.M."/>
            <person name="Mu X."/>
            <person name="Myers E."/>
            <person name="Negre B."/>
            <person name="Newfeld S."/>
            <person name="Nielsen R."/>
            <person name="Noor M.A."/>
            <person name="O'Grady P."/>
            <person name="Pachter L."/>
            <person name="Papaceit M."/>
            <person name="Parisi M.J."/>
            <person name="Parisi M."/>
            <person name="Parts L."/>
            <person name="Pedersen J.S."/>
            <person name="Pesole G."/>
            <person name="Phillippy A.M."/>
            <person name="Ponting C.P."/>
            <person name="Pop M."/>
            <person name="Porcelli D."/>
            <person name="Powell J.R."/>
            <person name="Prohaska S."/>
            <person name="Pruitt K."/>
            <person name="Puig M."/>
            <person name="Quesneville H."/>
            <person name="Ram K.R."/>
            <person name="Rand D."/>
            <person name="Rasmussen M.D."/>
            <person name="Reed L.K."/>
            <person name="Reenan R."/>
            <person name="Reily A."/>
            <person name="Remington K.A."/>
            <person name="Rieger T.T."/>
            <person name="Ritchie M.G."/>
            <person name="Robin C."/>
            <person name="Rogers Y.H."/>
            <person name="Rohde C."/>
            <person name="Rozas J."/>
            <person name="Rubenfield M.J."/>
            <person name="Ruiz A."/>
            <person name="Russo S."/>
            <person name="Salzberg S.L."/>
            <person name="Sanchez-Gracia A."/>
            <person name="Saranga D.J."/>
            <person name="Sato H."/>
            <person name="Schaeffer S.W."/>
            <person name="Schatz M.C."/>
            <person name="Schlenke T."/>
            <person name="Schwartz R."/>
            <person name="Segarra C."/>
            <person name="Singh R.S."/>
            <person name="Sirot L."/>
            <person name="Sirota M."/>
            <person name="Sisneros N.B."/>
            <person name="Smith C.D."/>
            <person name="Smith T.F."/>
            <person name="Spieth J."/>
            <person name="Stage D.E."/>
            <person name="Stark A."/>
            <person name="Stephan W."/>
            <person name="Strausberg R.L."/>
            <person name="Strempel S."/>
            <person name="Sturgill D."/>
            <person name="Sutton G."/>
            <person name="Sutton G.G."/>
            <person name="Tao W."/>
            <person name="Teichmann S."/>
            <person name="Tobari Y.N."/>
            <person name="Tomimura Y."/>
            <person name="Tsolas J.M."/>
            <person name="Valente V.L."/>
            <person name="Venter E."/>
            <person name="Venter J.C."/>
            <person name="Vicario S."/>
            <person name="Vieira F.G."/>
            <person name="Vilella A.J."/>
            <person name="Villasante A."/>
            <person name="Walenz B."/>
            <person name="Wang J."/>
            <person name="Wasserman M."/>
            <person name="Watts T."/>
            <person name="Wilson D."/>
            <person name="Wilson R.K."/>
            <person name="Wing R.A."/>
            <person name="Wolfner M.F."/>
            <person name="Wong A."/>
            <person name="Wong G.K."/>
            <person name="Wu C.I."/>
            <person name="Wu G."/>
            <person name="Yamamoto D."/>
            <person name="Yang H.P."/>
            <person name="Yang S.P."/>
            <person name="Yorke J.A."/>
            <person name="Yoshida K."/>
            <person name="Zdobnov E."/>
            <person name="Zhang P."/>
            <person name="Zhang Y."/>
            <person name="Zimin A.V."/>
            <person name="Baldwin J."/>
            <person name="Abdouelleil A."/>
            <person name="Abdulkadir J."/>
            <person name="Abebe A."/>
            <person name="Abera B."/>
            <person name="Abreu J."/>
            <person name="Acer S.C."/>
            <person name="Aftuck L."/>
            <person name="Alexander A."/>
            <person name="An P."/>
            <person name="Anderson E."/>
            <person name="Anderson S."/>
            <person name="Arachi H."/>
            <person name="Azer M."/>
            <person name="Bachantsang P."/>
            <person name="Barry A."/>
            <person name="Bayul T."/>
            <person name="Berlin A."/>
            <person name="Bessette D."/>
            <person name="Bloom T."/>
            <person name="Blye J."/>
            <person name="Boguslavskiy L."/>
            <person name="Bonnet C."/>
            <person name="Boukhgalter B."/>
            <person name="Bourzgui I."/>
            <person name="Brown A."/>
            <person name="Cahill P."/>
            <person name="Channer S."/>
            <person name="Cheshatsang Y."/>
            <person name="Chuda L."/>
            <person name="Citroen M."/>
            <person name="Collymore A."/>
            <person name="Cooke P."/>
            <person name="Costello M."/>
            <person name="D'Aco K."/>
            <person name="Daza R."/>
            <person name="De Haan G."/>
            <person name="DeGray S."/>
            <person name="DeMaso C."/>
            <person name="Dhargay N."/>
            <person name="Dooley K."/>
            <person name="Dooley E."/>
            <person name="Doricent M."/>
            <person name="Dorje P."/>
            <person name="Dorjee K."/>
            <person name="Dupes A."/>
            <person name="Elong R."/>
            <person name="Falk J."/>
            <person name="Farina A."/>
            <person name="Faro S."/>
            <person name="Ferguson D."/>
            <person name="Fisher S."/>
            <person name="Foley C.D."/>
            <person name="Franke A."/>
            <person name="Friedrich D."/>
            <person name="Gadbois L."/>
            <person name="Gearin G."/>
            <person name="Gearin C.R."/>
            <person name="Giannoukos G."/>
            <person name="Goode T."/>
            <person name="Graham J."/>
            <person name="Grandbois E."/>
            <person name="Grewal S."/>
            <person name="Gyaltsen K."/>
            <person name="Hafez N."/>
            <person name="Hagos B."/>
            <person name="Hall J."/>
            <person name="Henson C."/>
            <person name="Hollinger A."/>
            <person name="Honan T."/>
            <person name="Huard M.D."/>
            <person name="Hughes L."/>
            <person name="Hurhula B."/>
            <person name="Husby M.E."/>
            <person name="Kamat A."/>
            <person name="Kanga B."/>
            <person name="Kashin S."/>
            <person name="Khazanovich D."/>
            <person name="Kisner P."/>
            <person name="Lance K."/>
            <person name="Lara M."/>
            <person name="Lee W."/>
            <person name="Lennon N."/>
            <person name="Letendre F."/>
            <person name="LeVine R."/>
            <person name="Lipovsky A."/>
            <person name="Liu X."/>
            <person name="Liu J."/>
            <person name="Liu S."/>
            <person name="Lokyitsang T."/>
            <person name="Lokyitsang Y."/>
            <person name="Lubonja R."/>
            <person name="Lui A."/>
            <person name="MacDonald P."/>
            <person name="Magnisalis V."/>
            <person name="Maru K."/>
            <person name="Matthews C."/>
            <person name="McCusker W."/>
            <person name="McDonough S."/>
            <person name="Mehta T."/>
            <person name="Meldrim J."/>
            <person name="Meneus L."/>
            <person name="Mihai O."/>
            <person name="Mihalev A."/>
            <person name="Mihova T."/>
            <person name="Mittelman R."/>
            <person name="Mlenga V."/>
            <person name="Montmayeur A."/>
            <person name="Mulrain L."/>
            <person name="Navidi A."/>
            <person name="Naylor J."/>
            <person name="Negash T."/>
            <person name="Nguyen T."/>
            <person name="Nguyen N."/>
            <person name="Nicol R."/>
            <person name="Norbu C."/>
            <person name="Norbu N."/>
            <person name="Novod N."/>
            <person name="O'Neill B."/>
            <person name="Osman S."/>
            <person name="Markiewicz E."/>
            <person name="Oyono O.L."/>
            <person name="Patti C."/>
            <person name="Phunkhang P."/>
            <person name="Pierre F."/>
            <person name="Priest M."/>
            <person name="Raghuraman S."/>
            <person name="Rege F."/>
            <person name="Reyes R."/>
            <person name="Rise C."/>
            <person name="Rogov P."/>
            <person name="Ross K."/>
            <person name="Ryan E."/>
            <person name="Settipalli S."/>
            <person name="Shea T."/>
            <person name="Sherpa N."/>
            <person name="Shi L."/>
            <person name="Shih D."/>
            <person name="Sparrow T."/>
            <person name="Spaulding J."/>
            <person name="Stalker J."/>
            <person name="Stange-Thomann N."/>
            <person name="Stavropoulos S."/>
            <person name="Stone C."/>
            <person name="Strader C."/>
            <person name="Tesfaye S."/>
            <person name="Thomson T."/>
            <person name="Thoulutsang Y."/>
            <person name="Thoulutsang D."/>
            <person name="Topham K."/>
            <person name="Topping I."/>
            <person name="Tsamla T."/>
            <person name="Vassiliev H."/>
            <person name="Vo A."/>
            <person name="Wangchuk T."/>
            <person name="Wangdi T."/>
            <person name="Weiand M."/>
            <person name="Wilkinson J."/>
            <person name="Wilson A."/>
            <person name="Yadav S."/>
            <person name="Young G."/>
            <person name="Yu Q."/>
            <person name="Zembek L."/>
            <person name="Zhong D."/>
            <person name="Zimmer A."/>
            <person name="Zwirko Z."/>
            <person name="Jaffe D.B."/>
            <person name="Alvarez P."/>
            <person name="Brockman W."/>
            <person name="Butler J."/>
            <person name="Chin C."/>
            <person name="Gnerre S."/>
            <person name="Grabherr M."/>
            <person name="Kleber M."/>
            <person name="Mauceli E."/>
            <person name="MacCallum I."/>
        </authorList>
    </citation>
    <scope>NUCLEOTIDE SEQUENCE [LARGE SCALE GENOMIC DNA]</scope>
    <source>
        <strain evidence="4">Rob3c / Tucson 14021-0248.25</strain>
    </source>
</reference>
<dbReference type="PANTHER" id="PTHR19321:SF41">
    <property type="entry name" value="FASCETTO-RELATED"/>
    <property type="match status" value="1"/>
</dbReference>
<dbReference type="InterPro" id="IPR007145">
    <property type="entry name" value="MAP65_Ase1_PRC1"/>
</dbReference>
<dbReference type="GO" id="GO:0005737">
    <property type="term" value="C:cytoplasm"/>
    <property type="evidence" value="ECO:0007669"/>
    <property type="project" value="TreeGrafter"/>
</dbReference>
<dbReference type="HOGENOM" id="CLU_027601_0_0_1"/>
<evidence type="ECO:0000256" key="1">
    <source>
        <dbReference type="SAM" id="Coils"/>
    </source>
</evidence>
<dbReference type="Proteomes" id="UP000001292">
    <property type="component" value="Unassembled WGS sequence"/>
</dbReference>
<dbReference type="PhylomeDB" id="B4IDU9"/>
<dbReference type="PANTHER" id="PTHR19321">
    <property type="entry name" value="PROTEIN REGULATOR OF CYTOKINESIS 1 PRC1-RELATED"/>
    <property type="match status" value="1"/>
</dbReference>
<dbReference type="GO" id="GO:1990023">
    <property type="term" value="C:mitotic spindle midzone"/>
    <property type="evidence" value="ECO:0007669"/>
    <property type="project" value="TreeGrafter"/>
</dbReference>